<dbReference type="OrthoDB" id="346217at2759"/>
<keyword evidence="2" id="KW-0472">Membrane</keyword>
<keyword evidence="2" id="KW-1133">Transmembrane helix</keyword>
<feature type="region of interest" description="Disordered" evidence="1">
    <location>
        <begin position="972"/>
        <end position="1018"/>
    </location>
</feature>
<proteinExistence type="predicted"/>
<feature type="compositionally biased region" description="Pro residues" evidence="1">
    <location>
        <begin position="1389"/>
        <end position="1398"/>
    </location>
</feature>
<evidence type="ECO:0008006" key="5">
    <source>
        <dbReference type="Google" id="ProtNLM"/>
    </source>
</evidence>
<evidence type="ECO:0000313" key="3">
    <source>
        <dbReference type="EMBL" id="CDJ60056.1"/>
    </source>
</evidence>
<feature type="compositionally biased region" description="Polar residues" evidence="1">
    <location>
        <begin position="1118"/>
        <end position="1143"/>
    </location>
</feature>
<feature type="region of interest" description="Disordered" evidence="1">
    <location>
        <begin position="1108"/>
        <end position="1159"/>
    </location>
</feature>
<sequence length="1398" mass="149641">MGFQSSCCRSPVLRHASSYVNHLVTTVVILAWAWKAVTGLAANEDQADEALRERQSESNALLFAEPLHGDGITFVAAQLKAALSSGTPSLDMVTIAAEAASLISWSECSRFCSGGTQTADTERAIKLAVEGLRRVFSDSGEWSDSHVDEVEKKVTQFTMDGDAETGQAKTRPCNTFSCPFEVPTDLKTANLQIAREPALVASFGVVPQVEFNESCRERLMLDRIDQEIWTARRADHLHYRKMQDREGNGQGWEATVLAPEQLNLYSCVTLCRLHHKCSALIYAEDIVPMQSEEGESANEDLEGDALNVLESIIGSAGSAVKSLDENLAELSTVDSNSLRLNSQNGNPVCTLYTGVRVSRIAECGTEPTKRAGRDTLTLLVTNLDIAFADVARVMLASMAQELDRVKNVLNDARLLVNQTSIRNWKPANVQQRAERLVGRLIKARNSAQLVSHIIPEAVRVMEDAAVAAAHALRASQSEGDFAVQISRVVGDEDKSSSKPKDGLRQAFYSLAPQSPSCPVFSGVELLNRGCVQLPALQTHGSGLGSASSLDATERQHISGEASLMTWQKCQDVLNDVLQLVNKYRKAVSQIKESGEDATNAEKEANRLLTLVLGLSAEERAKLSSPDISDRLKAETGLMNKDFAQFLDDKDAIELRREVVQRLGEGTGTLFSVYNMAKQVCEIRAVFEPRHAEAGDTLGAQFPSACASFSPFSLVFLPSKSSGSGSTSLELGELKSEVGTCEDTTCKYSPWTSWSPCDDSYQLEADTSDEGRNNLQLEMDGVGRHTPAMWQVRVKETLMRPNVTTRCDAIIETRLCKDRVTAESEASGLMTRCDKTSLEVQNVCEAVPKCSSENVEDDRIDAVGGHLGLDRESQTVSSAIHLHSHATMMDTEALASGRMLFSSLTKMPRPSISLGTGPVKYMEEAQQESGDNSHALPLGDVPERFVTEHYAEDLSAYGTIGQHLDKPAVDSLTENEPLSTAEDSTVAVEEGSQNPESGLSPAVAASTDDGGTSNSAFEGSTSMASYAEYGDTQALKVEGDSAAAPSTEDDNTHALSGGTQPLGEPVTIPYDSPFIEDTKNHVHEGTALVPPSEKGANGSIELAGTQDEPVAAPHDSHLSENTSITLPGTNNNFSGESENASANSKPALEGRVETTQQASEGDTAAPESFFLGLSCFSFVGCCLFGALASTVLVLITVVCSRRIRSWLGYDWSGATDEERLALLKNTADSSRGATIPLVNPDGINVLRPDGAPLVVSPCLNRSGGQYVTPDGSKIFTTVEGDFVNSWGERVQASELPKELIATVGPAQPKESVPSQPFAETVKGKGAPNGISARSAGPPKLFGEQQPAATAQSKAMPFVAPPAKMVPEPKQVPGVPGTSAMNYANAKMPGLPTPKAPGTG</sequence>
<dbReference type="OMA" id="CEIRAVF"/>
<feature type="transmembrane region" description="Helical" evidence="2">
    <location>
        <begin position="1168"/>
        <end position="1198"/>
    </location>
</feature>
<protein>
    <recommendedName>
        <fullName evidence="5">Transmembrane protein</fullName>
    </recommendedName>
</protein>
<evidence type="ECO:0000313" key="4">
    <source>
        <dbReference type="Proteomes" id="UP000030763"/>
    </source>
</evidence>
<feature type="region of interest" description="Disordered" evidence="1">
    <location>
        <begin position="1304"/>
        <end position="1398"/>
    </location>
</feature>
<accession>U6M7R8</accession>
<feature type="compositionally biased region" description="Polar residues" evidence="1">
    <location>
        <begin position="972"/>
        <end position="982"/>
    </location>
</feature>
<dbReference type="GeneID" id="25334035"/>
<name>U6M7R8_EIMMA</name>
<evidence type="ECO:0000256" key="2">
    <source>
        <dbReference type="SAM" id="Phobius"/>
    </source>
</evidence>
<feature type="compositionally biased region" description="Polar residues" evidence="1">
    <location>
        <begin position="1008"/>
        <end position="1018"/>
    </location>
</feature>
<dbReference type="VEuPathDB" id="ToxoDB:EMWEY_00000490"/>
<gene>
    <name evidence="3" type="ORF">EMWEY_00000490</name>
</gene>
<organism evidence="3 4">
    <name type="scientific">Eimeria maxima</name>
    <name type="common">Coccidian parasite</name>
    <dbReference type="NCBI Taxonomy" id="5804"/>
    <lineage>
        <taxon>Eukaryota</taxon>
        <taxon>Sar</taxon>
        <taxon>Alveolata</taxon>
        <taxon>Apicomplexa</taxon>
        <taxon>Conoidasida</taxon>
        <taxon>Coccidia</taxon>
        <taxon>Eucoccidiorida</taxon>
        <taxon>Eimeriorina</taxon>
        <taxon>Eimeriidae</taxon>
        <taxon>Eimeria</taxon>
    </lineage>
</organism>
<dbReference type="EMBL" id="HG721241">
    <property type="protein sequence ID" value="CDJ60056.1"/>
    <property type="molecule type" value="Genomic_DNA"/>
</dbReference>
<keyword evidence="2" id="KW-0812">Transmembrane</keyword>
<dbReference type="RefSeq" id="XP_013336701.1">
    <property type="nucleotide sequence ID" value="XM_013481247.1"/>
</dbReference>
<reference evidence="3" key="1">
    <citation type="submission" date="2013-10" db="EMBL/GenBank/DDBJ databases">
        <title>Genomic analysis of the causative agents of coccidiosis in chickens.</title>
        <authorList>
            <person name="Reid A.J."/>
            <person name="Blake D."/>
            <person name="Billington K."/>
            <person name="Browne H."/>
            <person name="Dunn M."/>
            <person name="Hung S."/>
            <person name="Kawahara F."/>
            <person name="Miranda-Saavedra D."/>
            <person name="Mourier T."/>
            <person name="Nagra H."/>
            <person name="Otto T.D."/>
            <person name="Rawlings N."/>
            <person name="Sanchez A."/>
            <person name="Sanders M."/>
            <person name="Subramaniam C."/>
            <person name="Tay Y."/>
            <person name="Dear P."/>
            <person name="Doerig C."/>
            <person name="Gruber A."/>
            <person name="Parkinson J."/>
            <person name="Shirley M."/>
            <person name="Wan K.L."/>
            <person name="Berriman M."/>
            <person name="Tomley F."/>
            <person name="Pain A."/>
        </authorList>
    </citation>
    <scope>NUCLEOTIDE SEQUENCE [LARGE SCALE GENOMIC DNA]</scope>
    <source>
        <strain evidence="3">Weybridge</strain>
    </source>
</reference>
<reference evidence="3" key="2">
    <citation type="submission" date="2013-10" db="EMBL/GenBank/DDBJ databases">
        <authorList>
            <person name="Aslett M."/>
        </authorList>
    </citation>
    <scope>NUCLEOTIDE SEQUENCE [LARGE SCALE GENOMIC DNA]</scope>
    <source>
        <strain evidence="3">Weybridge</strain>
    </source>
</reference>
<dbReference type="Proteomes" id="UP000030763">
    <property type="component" value="Unassembled WGS sequence"/>
</dbReference>
<keyword evidence="4" id="KW-1185">Reference proteome</keyword>
<evidence type="ECO:0000256" key="1">
    <source>
        <dbReference type="SAM" id="MobiDB-lite"/>
    </source>
</evidence>
<feature type="region of interest" description="Disordered" evidence="1">
    <location>
        <begin position="1038"/>
        <end position="1068"/>
    </location>
</feature>